<dbReference type="InterPro" id="IPR021255">
    <property type="entry name" value="DUF2807"/>
</dbReference>
<protein>
    <submittedName>
        <fullName evidence="2">Putative autotransporter adhesin-like protein</fullName>
    </submittedName>
</protein>
<proteinExistence type="predicted"/>
<evidence type="ECO:0000259" key="1">
    <source>
        <dbReference type="Pfam" id="PF10988"/>
    </source>
</evidence>
<organism evidence="2 3">
    <name type="scientific">Algoriphagus aquaeductus</name>
    <dbReference type="NCBI Taxonomy" id="475299"/>
    <lineage>
        <taxon>Bacteria</taxon>
        <taxon>Pseudomonadati</taxon>
        <taxon>Bacteroidota</taxon>
        <taxon>Cytophagia</taxon>
        <taxon>Cytophagales</taxon>
        <taxon>Cyclobacteriaceae</taxon>
        <taxon>Algoriphagus</taxon>
    </lineage>
</organism>
<dbReference type="Pfam" id="PF10988">
    <property type="entry name" value="DUF2807"/>
    <property type="match status" value="1"/>
</dbReference>
<comment type="caution">
    <text evidence="2">The sequence shown here is derived from an EMBL/GenBank/DDBJ whole genome shotgun (WGS) entry which is preliminary data.</text>
</comment>
<dbReference type="OrthoDB" id="947409at2"/>
<accession>A0A326RRF1</accession>
<dbReference type="PANTHER" id="PTHR39200">
    <property type="entry name" value="HYPOTHETICAL EXPORTED PROTEIN"/>
    <property type="match status" value="1"/>
</dbReference>
<name>A0A326RRF1_9BACT</name>
<dbReference type="AlphaFoldDB" id="A0A326RRF1"/>
<dbReference type="Proteomes" id="UP000248917">
    <property type="component" value="Unassembled WGS sequence"/>
</dbReference>
<reference evidence="2 3" key="1">
    <citation type="submission" date="2018-06" db="EMBL/GenBank/DDBJ databases">
        <title>Genomic Encyclopedia of Archaeal and Bacterial Type Strains, Phase II (KMG-II): from individual species to whole genera.</title>
        <authorList>
            <person name="Goeker M."/>
        </authorList>
    </citation>
    <scope>NUCLEOTIDE SEQUENCE [LARGE SCALE GENOMIC DNA]</scope>
    <source>
        <strain evidence="2 3">T4</strain>
    </source>
</reference>
<evidence type="ECO:0000313" key="3">
    <source>
        <dbReference type="Proteomes" id="UP000248917"/>
    </source>
</evidence>
<dbReference type="Gene3D" id="2.160.20.120">
    <property type="match status" value="1"/>
</dbReference>
<evidence type="ECO:0000313" key="2">
    <source>
        <dbReference type="EMBL" id="PZV83133.1"/>
    </source>
</evidence>
<dbReference type="EMBL" id="QKTX01000007">
    <property type="protein sequence ID" value="PZV83133.1"/>
    <property type="molecule type" value="Genomic_DNA"/>
</dbReference>
<gene>
    <name evidence="2" type="ORF">CLV31_10785</name>
</gene>
<keyword evidence="3" id="KW-1185">Reference proteome</keyword>
<dbReference type="RefSeq" id="WP_111392942.1">
    <property type="nucleotide sequence ID" value="NZ_JBKBOX010000023.1"/>
</dbReference>
<feature type="domain" description="Putative auto-transporter adhesin head GIN" evidence="1">
    <location>
        <begin position="40"/>
        <end position="220"/>
    </location>
</feature>
<sequence length="236" mass="25879">MKTHVFLLFLLGICLFSCRQSSGDSDNRFSEDRELSGISRLKISGIFNLELTQSDAESISIDGNPDMAENLRVTQEGDLLILELKEFNSGIFDKKDLKVNLSISDLREFEFKGVGNIKTNNSFRTDQIRILGEGVGNLRLHLEAREIDAELNMMGNMELKGKADRVSLKNEGIGNVEASQLIAQEMDLVSSGIGKVSVHCEGNLALEVNGIGKVTYSGNPTLTKKEINGIGKVEAN</sequence>
<dbReference type="PANTHER" id="PTHR39200:SF1">
    <property type="entry name" value="AUTO-TRANSPORTER ADHESIN HEAD GIN DOMAIN-CONTAINING PROTEIN-RELATED"/>
    <property type="match status" value="1"/>
</dbReference>